<keyword evidence="4" id="KW-0503">Monooxygenase</keyword>
<evidence type="ECO:0000256" key="2">
    <source>
        <dbReference type="ARBA" id="ARBA00022643"/>
    </source>
</evidence>
<keyword evidence="2 6" id="KW-0288">FMN</keyword>
<name>A0A7D7R0Y9_9ACTN</name>
<dbReference type="InterPro" id="IPR011251">
    <property type="entry name" value="Luciferase-like_dom"/>
</dbReference>
<evidence type="ECO:0000313" key="8">
    <source>
        <dbReference type="EMBL" id="QMT03909.1"/>
    </source>
</evidence>
<gene>
    <name evidence="8" type="ORF">H1R19_13465</name>
</gene>
<keyword evidence="3" id="KW-0560">Oxidoreductase</keyword>
<dbReference type="EMBL" id="CP059491">
    <property type="protein sequence ID" value="QMT03909.1"/>
    <property type="molecule type" value="Genomic_DNA"/>
</dbReference>
<feature type="binding site" evidence="6">
    <location>
        <position position="93"/>
    </location>
    <ligand>
        <name>FMN</name>
        <dbReference type="ChEBI" id="CHEBI:58210"/>
    </ligand>
</feature>
<protein>
    <submittedName>
        <fullName evidence="8">LLM class flavin-dependent oxidoreductase</fullName>
    </submittedName>
</protein>
<feature type="binding site" evidence="6">
    <location>
        <position position="147"/>
    </location>
    <ligand>
        <name>FMN</name>
        <dbReference type="ChEBI" id="CHEBI:58210"/>
    </ligand>
</feature>
<evidence type="ECO:0000256" key="1">
    <source>
        <dbReference type="ARBA" id="ARBA00022630"/>
    </source>
</evidence>
<keyword evidence="1 6" id="KW-0285">Flavoprotein</keyword>
<dbReference type="Gene3D" id="3.20.20.30">
    <property type="entry name" value="Luciferase-like domain"/>
    <property type="match status" value="1"/>
</dbReference>
<dbReference type="Proteomes" id="UP000515663">
    <property type="component" value="Chromosome"/>
</dbReference>
<dbReference type="Pfam" id="PF00296">
    <property type="entry name" value="Bac_luciferase"/>
    <property type="match status" value="1"/>
</dbReference>
<feature type="binding site" evidence="6">
    <location>
        <position position="47"/>
    </location>
    <ligand>
        <name>FMN</name>
        <dbReference type="ChEBI" id="CHEBI:58210"/>
    </ligand>
</feature>
<sequence>MNTTSHIVQGTWRRPTARQTDFNDLDHWVNLAKTLERGRFDAIFFADVVGLYAPYRGDERKYFEAGLQVPSNDPSVLASAIAYATEHLGIAFTASILQEHPFNFARRISTLDHASKGRIAWNIVTNYLPNASRNFGLDGLTAHDERYAWADEYVDVAYKLWEGSWDDDALVQDRERGIHADYDKVHRINHKGERYQVEGPHLVSPSPQRTPFLFQAGASEAGRNFAAKNAEAVFLGTPNREAALRDTSDIRRRAVAIGRRANDLKFFQGLYVVPTSTEAEAARVAAELDEWIDHDGHLAHMSGSIGIDFGHDDLDTPVGEIETEGVQSAVGWIRDLVKDRPATLRDVAHHTATSLRIVGTPEKIADELAAWQASGIDGINLMNYEIPGSYEEFVDHVNPTLRDRGLIQSEYSEGTLRQKIFGEGARLPERHHATRYRGAFGADAPERSIAERSIAEPSLHEPSLTGAQI</sequence>
<dbReference type="NCBIfam" id="TIGR03860">
    <property type="entry name" value="FMN_nitrolo"/>
    <property type="match status" value="1"/>
</dbReference>
<dbReference type="InterPro" id="IPR051260">
    <property type="entry name" value="Diverse_substr_monoxygenases"/>
</dbReference>
<dbReference type="InterPro" id="IPR016215">
    <property type="entry name" value="NTA_MOA"/>
</dbReference>
<reference evidence="9" key="1">
    <citation type="submission" date="2020-07" db="EMBL/GenBank/DDBJ databases">
        <title>novel species isolated from the respiratory tract of Marmot.</title>
        <authorList>
            <person name="Zhang G."/>
        </authorList>
    </citation>
    <scope>NUCLEOTIDE SEQUENCE [LARGE SCALE GENOMIC DNA]</scope>
    <source>
        <strain evidence="9">686</strain>
    </source>
</reference>
<dbReference type="SUPFAM" id="SSF51679">
    <property type="entry name" value="Bacterial luciferase-like"/>
    <property type="match status" value="1"/>
</dbReference>
<evidence type="ECO:0000256" key="5">
    <source>
        <dbReference type="ARBA" id="ARBA00033748"/>
    </source>
</evidence>
<dbReference type="PANTHER" id="PTHR30011">
    <property type="entry name" value="ALKANESULFONATE MONOOXYGENASE-RELATED"/>
    <property type="match status" value="1"/>
</dbReference>
<feature type="binding site" evidence="6">
    <location>
        <position position="219"/>
    </location>
    <ligand>
        <name>FMN</name>
        <dbReference type="ChEBI" id="CHEBI:58210"/>
    </ligand>
</feature>
<feature type="domain" description="Luciferase-like" evidence="7">
    <location>
        <begin position="18"/>
        <end position="377"/>
    </location>
</feature>
<evidence type="ECO:0000256" key="4">
    <source>
        <dbReference type="ARBA" id="ARBA00023033"/>
    </source>
</evidence>
<dbReference type="InterPro" id="IPR036661">
    <property type="entry name" value="Luciferase-like_sf"/>
</dbReference>
<dbReference type="PANTHER" id="PTHR30011:SF16">
    <property type="entry name" value="C2H2 FINGER DOMAIN TRANSCRIPTION FACTOR (EUROFUNG)-RELATED"/>
    <property type="match status" value="1"/>
</dbReference>
<evidence type="ECO:0000256" key="3">
    <source>
        <dbReference type="ARBA" id="ARBA00023002"/>
    </source>
</evidence>
<dbReference type="GO" id="GO:0016705">
    <property type="term" value="F:oxidoreductase activity, acting on paired donors, with incorporation or reduction of molecular oxygen"/>
    <property type="evidence" value="ECO:0007669"/>
    <property type="project" value="InterPro"/>
</dbReference>
<dbReference type="GO" id="GO:0004497">
    <property type="term" value="F:monooxygenase activity"/>
    <property type="evidence" value="ECO:0007669"/>
    <property type="project" value="UniProtKB-KW"/>
</dbReference>
<dbReference type="PIRSF" id="PIRSF000337">
    <property type="entry name" value="NTA_MOA"/>
    <property type="match status" value="1"/>
</dbReference>
<evidence type="ECO:0000259" key="7">
    <source>
        <dbReference type="Pfam" id="PF00296"/>
    </source>
</evidence>
<dbReference type="AlphaFoldDB" id="A0A7D7R0Y9"/>
<comment type="similarity">
    <text evidence="5">Belongs to the NtaA/SnaA/DszA monooxygenase family.</text>
</comment>
<dbReference type="KEGG" id="gji:H1R19_13465"/>
<evidence type="ECO:0000313" key="9">
    <source>
        <dbReference type="Proteomes" id="UP000515663"/>
    </source>
</evidence>
<proteinExistence type="inferred from homology"/>
<keyword evidence="9" id="KW-1185">Reference proteome</keyword>
<organism evidence="8 9">
    <name type="scientific">Gordonia jinghuaiqii</name>
    <dbReference type="NCBI Taxonomy" id="2758710"/>
    <lineage>
        <taxon>Bacteria</taxon>
        <taxon>Bacillati</taxon>
        <taxon>Actinomycetota</taxon>
        <taxon>Actinomycetes</taxon>
        <taxon>Mycobacteriales</taxon>
        <taxon>Gordoniaceae</taxon>
        <taxon>Gordonia</taxon>
    </lineage>
</organism>
<accession>A0A7D7R0Y9</accession>
<feature type="binding site" evidence="6">
    <location>
        <position position="143"/>
    </location>
    <ligand>
        <name>FMN</name>
        <dbReference type="ChEBI" id="CHEBI:58210"/>
    </ligand>
</feature>
<evidence type="ECO:0000256" key="6">
    <source>
        <dbReference type="PIRSR" id="PIRSR000337-1"/>
    </source>
</evidence>